<dbReference type="Proteomes" id="UP001498398">
    <property type="component" value="Unassembled WGS sequence"/>
</dbReference>
<protein>
    <recommendedName>
        <fullName evidence="2">Nucleoplasmin-like domain-containing protein</fullName>
    </recommendedName>
</protein>
<evidence type="ECO:0000259" key="2">
    <source>
        <dbReference type="Pfam" id="PF17800"/>
    </source>
</evidence>
<evidence type="ECO:0000313" key="4">
    <source>
        <dbReference type="Proteomes" id="UP001498398"/>
    </source>
</evidence>
<feature type="compositionally biased region" description="Basic and acidic residues" evidence="1">
    <location>
        <begin position="195"/>
        <end position="205"/>
    </location>
</feature>
<sequence length="205" mass="22208">MVFWNVNLEPGKGMQLVPFHQLRLTSAALKEFNEDQRTTVQLLKPKRPLSEASVIAALTPDKAGSPAVFFKRSNDHSLYRIQVSSHRYLKTFLIVRPSPVSIVGWSEDLPAALQHASSVSSVPGIVNVYSLPDISESFSGAGDSRGSVKRVFEEVDDTAGPSQVKRVKATPTTSLGPSPEQAEGSGSGRPKRKGKQDPKETRGGK</sequence>
<proteinExistence type="predicted"/>
<gene>
    <name evidence="3" type="ORF">VKT23_019160</name>
</gene>
<dbReference type="Pfam" id="PF17800">
    <property type="entry name" value="NPL"/>
    <property type="match status" value="1"/>
</dbReference>
<keyword evidence="4" id="KW-1185">Reference proteome</keyword>
<accession>A0ABR1IPE1</accession>
<name>A0ABR1IPE1_9AGAR</name>
<evidence type="ECO:0000313" key="3">
    <source>
        <dbReference type="EMBL" id="KAK7436447.1"/>
    </source>
</evidence>
<dbReference type="InterPro" id="IPR041232">
    <property type="entry name" value="NPL"/>
</dbReference>
<evidence type="ECO:0000256" key="1">
    <source>
        <dbReference type="SAM" id="MobiDB-lite"/>
    </source>
</evidence>
<comment type="caution">
    <text evidence="3">The sequence shown here is derived from an EMBL/GenBank/DDBJ whole genome shotgun (WGS) entry which is preliminary data.</text>
</comment>
<feature type="region of interest" description="Disordered" evidence="1">
    <location>
        <begin position="153"/>
        <end position="205"/>
    </location>
</feature>
<dbReference type="EMBL" id="JBANRG010000094">
    <property type="protein sequence ID" value="KAK7436447.1"/>
    <property type="molecule type" value="Genomic_DNA"/>
</dbReference>
<reference evidence="3 4" key="1">
    <citation type="submission" date="2024-01" db="EMBL/GenBank/DDBJ databases">
        <title>A draft genome for the cacao thread blight pathogen Marasmiellus scandens.</title>
        <authorList>
            <person name="Baruah I.K."/>
            <person name="Leung J."/>
            <person name="Bukari Y."/>
            <person name="Amoako-Attah I."/>
            <person name="Meinhardt L.W."/>
            <person name="Bailey B.A."/>
            <person name="Cohen S.P."/>
        </authorList>
    </citation>
    <scope>NUCLEOTIDE SEQUENCE [LARGE SCALE GENOMIC DNA]</scope>
    <source>
        <strain evidence="3 4">GH-19</strain>
    </source>
</reference>
<organism evidence="3 4">
    <name type="scientific">Marasmiellus scandens</name>
    <dbReference type="NCBI Taxonomy" id="2682957"/>
    <lineage>
        <taxon>Eukaryota</taxon>
        <taxon>Fungi</taxon>
        <taxon>Dikarya</taxon>
        <taxon>Basidiomycota</taxon>
        <taxon>Agaricomycotina</taxon>
        <taxon>Agaricomycetes</taxon>
        <taxon>Agaricomycetidae</taxon>
        <taxon>Agaricales</taxon>
        <taxon>Marasmiineae</taxon>
        <taxon>Omphalotaceae</taxon>
        <taxon>Marasmiellus</taxon>
    </lineage>
</organism>
<feature type="domain" description="Nucleoplasmin-like" evidence="2">
    <location>
        <begin position="3"/>
        <end position="63"/>
    </location>
</feature>